<sequence>MTNVVSSMLKPDQPFKELGCPSCNLLSLNHLALQQKINANFIFHAIKNYKKSPTDRKTITFIKNKFQGLKILWLEFQRRDNQIRRYYNCKEDQHEYFQQELFSLVKEKYMLARVLMNRDRKKLLLHTTFETGNI</sequence>
<gene>
    <name evidence="2" type="primary">LOC117565784</name>
</gene>
<protein>
    <submittedName>
        <fullName evidence="2">Uncharacterized protein LOC117565784</fullName>
    </submittedName>
</protein>
<name>A0A6P8WB98_DROAB</name>
<dbReference type="GeneID" id="117565784"/>
<evidence type="ECO:0000313" key="1">
    <source>
        <dbReference type="Proteomes" id="UP000515160"/>
    </source>
</evidence>
<dbReference type="RefSeq" id="XP_034100951.1">
    <property type="nucleotide sequence ID" value="XM_034245060.2"/>
</dbReference>
<accession>A0A6P8WB98</accession>
<dbReference type="OrthoDB" id="5984724at2759"/>
<keyword evidence="1" id="KW-1185">Reference proteome</keyword>
<reference evidence="2" key="1">
    <citation type="submission" date="2025-08" db="UniProtKB">
        <authorList>
            <consortium name="RefSeq"/>
        </authorList>
    </citation>
    <scope>IDENTIFICATION</scope>
    <source>
        <strain evidence="2">15112-1751.03</strain>
        <tissue evidence="2">Whole Adult</tissue>
    </source>
</reference>
<dbReference type="AlphaFoldDB" id="A0A6P8WB98"/>
<dbReference type="Proteomes" id="UP000515160">
    <property type="component" value="Chromosome 2L"/>
</dbReference>
<organism evidence="1 2">
    <name type="scientific">Drosophila albomicans</name>
    <name type="common">Fruit fly</name>
    <dbReference type="NCBI Taxonomy" id="7291"/>
    <lineage>
        <taxon>Eukaryota</taxon>
        <taxon>Metazoa</taxon>
        <taxon>Ecdysozoa</taxon>
        <taxon>Arthropoda</taxon>
        <taxon>Hexapoda</taxon>
        <taxon>Insecta</taxon>
        <taxon>Pterygota</taxon>
        <taxon>Neoptera</taxon>
        <taxon>Endopterygota</taxon>
        <taxon>Diptera</taxon>
        <taxon>Brachycera</taxon>
        <taxon>Muscomorpha</taxon>
        <taxon>Ephydroidea</taxon>
        <taxon>Drosophilidae</taxon>
        <taxon>Drosophila</taxon>
    </lineage>
</organism>
<proteinExistence type="predicted"/>
<evidence type="ECO:0000313" key="2">
    <source>
        <dbReference type="RefSeq" id="XP_034100951.1"/>
    </source>
</evidence>